<protein>
    <submittedName>
        <fullName evidence="1">Uncharacterized protein</fullName>
    </submittedName>
</protein>
<dbReference type="AlphaFoldDB" id="A0A3M7PAT7"/>
<comment type="caution">
    <text evidence="1">The sequence shown here is derived from an EMBL/GenBank/DDBJ whole genome shotgun (WGS) entry which is preliminary data.</text>
</comment>
<evidence type="ECO:0000313" key="2">
    <source>
        <dbReference type="Proteomes" id="UP000276133"/>
    </source>
</evidence>
<sequence length="75" mass="9030">MLRYQEYIASFYDKYFSAFFPAMILLMKISPSGIELNLRIFFLLNFENQIQHRYSLTIHIYISAKPRFNVAEELI</sequence>
<proteinExistence type="predicted"/>
<name>A0A3M7PAT7_BRAPC</name>
<dbReference type="EMBL" id="REGN01012309">
    <property type="protein sequence ID" value="RMZ96089.1"/>
    <property type="molecule type" value="Genomic_DNA"/>
</dbReference>
<gene>
    <name evidence="1" type="ORF">BpHYR1_030813</name>
</gene>
<reference evidence="1 2" key="1">
    <citation type="journal article" date="2018" name="Sci. Rep.">
        <title>Genomic signatures of local adaptation to the degree of environmental predictability in rotifers.</title>
        <authorList>
            <person name="Franch-Gras L."/>
            <person name="Hahn C."/>
            <person name="Garcia-Roger E.M."/>
            <person name="Carmona M.J."/>
            <person name="Serra M."/>
            <person name="Gomez A."/>
        </authorList>
    </citation>
    <scope>NUCLEOTIDE SEQUENCE [LARGE SCALE GENOMIC DNA]</scope>
    <source>
        <strain evidence="1">HYR1</strain>
    </source>
</reference>
<dbReference type="Proteomes" id="UP000276133">
    <property type="component" value="Unassembled WGS sequence"/>
</dbReference>
<organism evidence="1 2">
    <name type="scientific">Brachionus plicatilis</name>
    <name type="common">Marine rotifer</name>
    <name type="synonym">Brachionus muelleri</name>
    <dbReference type="NCBI Taxonomy" id="10195"/>
    <lineage>
        <taxon>Eukaryota</taxon>
        <taxon>Metazoa</taxon>
        <taxon>Spiralia</taxon>
        <taxon>Gnathifera</taxon>
        <taxon>Rotifera</taxon>
        <taxon>Eurotatoria</taxon>
        <taxon>Monogononta</taxon>
        <taxon>Pseudotrocha</taxon>
        <taxon>Ploima</taxon>
        <taxon>Brachionidae</taxon>
        <taxon>Brachionus</taxon>
    </lineage>
</organism>
<evidence type="ECO:0000313" key="1">
    <source>
        <dbReference type="EMBL" id="RMZ96089.1"/>
    </source>
</evidence>
<accession>A0A3M7PAT7</accession>
<keyword evidence="2" id="KW-1185">Reference proteome</keyword>